<gene>
    <name evidence="14" type="ORF">SAMN05421740_10735</name>
</gene>
<keyword evidence="9" id="KW-0289">Folate biosynthesis</keyword>
<organism evidence="14 15">
    <name type="scientific">Parapedobacter koreensis</name>
    <dbReference type="NCBI Taxonomy" id="332977"/>
    <lineage>
        <taxon>Bacteria</taxon>
        <taxon>Pseudomonadati</taxon>
        <taxon>Bacteroidota</taxon>
        <taxon>Sphingobacteriia</taxon>
        <taxon>Sphingobacteriales</taxon>
        <taxon>Sphingobacteriaceae</taxon>
        <taxon>Parapedobacter</taxon>
    </lineage>
</organism>
<dbReference type="Gene3D" id="3.30.70.560">
    <property type="entry name" value="7,8-Dihydro-6-hydroxymethylpterin-pyrophosphokinase HPPK"/>
    <property type="match status" value="1"/>
</dbReference>
<evidence type="ECO:0000256" key="11">
    <source>
        <dbReference type="ARBA" id="ARBA00029766"/>
    </source>
</evidence>
<evidence type="ECO:0000256" key="3">
    <source>
        <dbReference type="ARBA" id="ARBA00013253"/>
    </source>
</evidence>
<comment type="similarity">
    <text evidence="2">Belongs to the HPPK family.</text>
</comment>
<dbReference type="EMBL" id="FNZR01000007">
    <property type="protein sequence ID" value="SEL58041.1"/>
    <property type="molecule type" value="Genomic_DNA"/>
</dbReference>
<dbReference type="CDD" id="cd00483">
    <property type="entry name" value="HPPK"/>
    <property type="match status" value="1"/>
</dbReference>
<evidence type="ECO:0000313" key="14">
    <source>
        <dbReference type="EMBL" id="SEL58041.1"/>
    </source>
</evidence>
<dbReference type="PANTHER" id="PTHR43071:SF1">
    <property type="entry name" value="2-AMINO-4-HYDROXY-6-HYDROXYMETHYLDIHYDROPTERIDINE PYROPHOSPHOKINASE"/>
    <property type="match status" value="1"/>
</dbReference>
<dbReference type="RefSeq" id="WP_090606968.1">
    <property type="nucleotide sequence ID" value="NZ_FNZR01000007.1"/>
</dbReference>
<dbReference type="GO" id="GO:0046656">
    <property type="term" value="P:folic acid biosynthetic process"/>
    <property type="evidence" value="ECO:0007669"/>
    <property type="project" value="UniProtKB-KW"/>
</dbReference>
<keyword evidence="15" id="KW-1185">Reference proteome</keyword>
<dbReference type="GO" id="GO:0046654">
    <property type="term" value="P:tetrahydrofolate biosynthetic process"/>
    <property type="evidence" value="ECO:0007669"/>
    <property type="project" value="UniProtKB-UniPathway"/>
</dbReference>
<keyword evidence="5" id="KW-0808">Transferase</keyword>
<evidence type="ECO:0000259" key="13">
    <source>
        <dbReference type="Pfam" id="PF01288"/>
    </source>
</evidence>
<dbReference type="InterPro" id="IPR000550">
    <property type="entry name" value="Hppk"/>
</dbReference>
<evidence type="ECO:0000256" key="4">
    <source>
        <dbReference type="ARBA" id="ARBA00016218"/>
    </source>
</evidence>
<dbReference type="STRING" id="332977.SAMN05421740_10735"/>
<reference evidence="15" key="1">
    <citation type="submission" date="2016-10" db="EMBL/GenBank/DDBJ databases">
        <authorList>
            <person name="Varghese N."/>
            <person name="Submissions S."/>
        </authorList>
    </citation>
    <scope>NUCLEOTIDE SEQUENCE [LARGE SCALE GENOMIC DNA]</scope>
    <source>
        <strain evidence="15">Jip14</strain>
    </source>
</reference>
<dbReference type="AlphaFoldDB" id="A0A1H7RCU0"/>
<evidence type="ECO:0000256" key="1">
    <source>
        <dbReference type="ARBA" id="ARBA00005051"/>
    </source>
</evidence>
<accession>A0A1H7RCU0</accession>
<dbReference type="OrthoDB" id="9808041at2"/>
<dbReference type="PANTHER" id="PTHR43071">
    <property type="entry name" value="2-AMINO-4-HYDROXY-6-HYDROXYMETHYLDIHYDROPTERIDINE PYROPHOSPHOKINASE"/>
    <property type="match status" value="1"/>
</dbReference>
<name>A0A1H7RCU0_9SPHI</name>
<evidence type="ECO:0000256" key="6">
    <source>
        <dbReference type="ARBA" id="ARBA00022741"/>
    </source>
</evidence>
<comment type="pathway">
    <text evidence="1">Cofactor biosynthesis; tetrahydrofolate biosynthesis; 2-amino-4-hydroxy-6-hydroxymethyl-7,8-dihydropteridine diphosphate from 7,8-dihydroneopterin triphosphate: step 4/4.</text>
</comment>
<dbReference type="Proteomes" id="UP000198916">
    <property type="component" value="Unassembled WGS sequence"/>
</dbReference>
<dbReference type="SUPFAM" id="SSF55083">
    <property type="entry name" value="6-hydroxymethyl-7,8-dihydropterin pyrophosphokinase, HPPK"/>
    <property type="match status" value="1"/>
</dbReference>
<keyword evidence="8" id="KW-0067">ATP-binding</keyword>
<dbReference type="GO" id="GO:0003848">
    <property type="term" value="F:2-amino-4-hydroxy-6-hydroxymethyldihydropteridine diphosphokinase activity"/>
    <property type="evidence" value="ECO:0007669"/>
    <property type="project" value="UniProtKB-EC"/>
</dbReference>
<evidence type="ECO:0000256" key="12">
    <source>
        <dbReference type="ARBA" id="ARBA00033413"/>
    </source>
</evidence>
<feature type="domain" description="7,8-dihydro-6-hydroxymethylpterin-pyrophosphokinase" evidence="13">
    <location>
        <begin position="10"/>
        <end position="137"/>
    </location>
</feature>
<protein>
    <recommendedName>
        <fullName evidence="4">2-amino-4-hydroxy-6-hydroxymethyldihydropteridine pyrophosphokinase</fullName>
        <ecNumber evidence="3">2.7.6.3</ecNumber>
    </recommendedName>
    <alternativeName>
        <fullName evidence="11">6-hydroxymethyl-7,8-dihydropterin pyrophosphokinase</fullName>
    </alternativeName>
    <alternativeName>
        <fullName evidence="12">7,8-dihydro-6-hydroxymethylpterin-pyrophosphokinase</fullName>
    </alternativeName>
</protein>
<dbReference type="NCBIfam" id="TIGR01498">
    <property type="entry name" value="folK"/>
    <property type="match status" value="1"/>
</dbReference>
<dbReference type="EC" id="2.7.6.3" evidence="3"/>
<dbReference type="Pfam" id="PF01288">
    <property type="entry name" value="HPPK"/>
    <property type="match status" value="1"/>
</dbReference>
<sequence length="169" mass="19331">MSIPVVANAYLLLGTNMGDRITLLQQAYHEIAGDIGDIINMSSIYETAAWGNKDQPDYLNQVVAVATLLQPLPLLEKINAIEKKMGRQRIKKWEPRPIDIDILWYADQIINEAHLQVPHPHLPNRRFALMPLQEIAPLLIHPLSKKTVTEMLNHTPDHLPVHLYKHKHI</sequence>
<evidence type="ECO:0000256" key="2">
    <source>
        <dbReference type="ARBA" id="ARBA00005810"/>
    </source>
</evidence>
<keyword evidence="6" id="KW-0547">Nucleotide-binding</keyword>
<keyword evidence="7 14" id="KW-0418">Kinase</keyword>
<evidence type="ECO:0000256" key="5">
    <source>
        <dbReference type="ARBA" id="ARBA00022679"/>
    </source>
</evidence>
<evidence type="ECO:0000256" key="10">
    <source>
        <dbReference type="ARBA" id="ARBA00029409"/>
    </source>
</evidence>
<dbReference type="GO" id="GO:0005524">
    <property type="term" value="F:ATP binding"/>
    <property type="evidence" value="ECO:0007669"/>
    <property type="project" value="UniProtKB-KW"/>
</dbReference>
<comment type="function">
    <text evidence="10">Catalyzes the transfer of pyrophosphate from adenosine triphosphate (ATP) to 6-hydroxymethyl-7,8-dihydropterin, an enzymatic step in folate biosynthesis pathway.</text>
</comment>
<dbReference type="InterPro" id="IPR035907">
    <property type="entry name" value="Hppk_sf"/>
</dbReference>
<evidence type="ECO:0000256" key="7">
    <source>
        <dbReference type="ARBA" id="ARBA00022777"/>
    </source>
</evidence>
<dbReference type="GO" id="GO:0016301">
    <property type="term" value="F:kinase activity"/>
    <property type="evidence" value="ECO:0007669"/>
    <property type="project" value="UniProtKB-KW"/>
</dbReference>
<evidence type="ECO:0000256" key="8">
    <source>
        <dbReference type="ARBA" id="ARBA00022840"/>
    </source>
</evidence>
<evidence type="ECO:0000313" key="15">
    <source>
        <dbReference type="Proteomes" id="UP000198916"/>
    </source>
</evidence>
<dbReference type="UniPathway" id="UPA00077">
    <property type="reaction ID" value="UER00155"/>
</dbReference>
<evidence type="ECO:0000256" key="9">
    <source>
        <dbReference type="ARBA" id="ARBA00022909"/>
    </source>
</evidence>
<proteinExistence type="inferred from homology"/>